<comment type="caution">
    <text evidence="2">The sequence shown here is derived from an EMBL/GenBank/DDBJ whole genome shotgun (WGS) entry which is preliminary data.</text>
</comment>
<dbReference type="EMBL" id="JARYMX010000004">
    <property type="protein sequence ID" value="KAJ9551924.1"/>
    <property type="molecule type" value="Genomic_DNA"/>
</dbReference>
<gene>
    <name evidence="2" type="ORF">OSB04_015969</name>
</gene>
<name>A0AA38T017_9ASTR</name>
<dbReference type="Proteomes" id="UP001172457">
    <property type="component" value="Chromosome 4"/>
</dbReference>
<reference evidence="2" key="1">
    <citation type="submission" date="2023-03" db="EMBL/GenBank/DDBJ databases">
        <title>Chromosome-scale reference genome and RAD-based genetic map of yellow starthistle (Centaurea solstitialis) reveal putative structural variation and QTLs associated with invader traits.</title>
        <authorList>
            <person name="Reatini B."/>
            <person name="Cang F.A."/>
            <person name="Jiang Q."/>
            <person name="Mckibben M.T.W."/>
            <person name="Barker M.S."/>
            <person name="Rieseberg L.H."/>
            <person name="Dlugosch K.M."/>
        </authorList>
    </citation>
    <scope>NUCLEOTIDE SEQUENCE</scope>
    <source>
        <strain evidence="2">CAN-66</strain>
        <tissue evidence="2">Leaf</tissue>
    </source>
</reference>
<proteinExistence type="predicted"/>
<organism evidence="2 3">
    <name type="scientific">Centaurea solstitialis</name>
    <name type="common">yellow star-thistle</name>
    <dbReference type="NCBI Taxonomy" id="347529"/>
    <lineage>
        <taxon>Eukaryota</taxon>
        <taxon>Viridiplantae</taxon>
        <taxon>Streptophyta</taxon>
        <taxon>Embryophyta</taxon>
        <taxon>Tracheophyta</taxon>
        <taxon>Spermatophyta</taxon>
        <taxon>Magnoliopsida</taxon>
        <taxon>eudicotyledons</taxon>
        <taxon>Gunneridae</taxon>
        <taxon>Pentapetalae</taxon>
        <taxon>asterids</taxon>
        <taxon>campanulids</taxon>
        <taxon>Asterales</taxon>
        <taxon>Asteraceae</taxon>
        <taxon>Carduoideae</taxon>
        <taxon>Cardueae</taxon>
        <taxon>Centaureinae</taxon>
        <taxon>Centaurea</taxon>
    </lineage>
</organism>
<feature type="coiled-coil region" evidence="1">
    <location>
        <begin position="107"/>
        <end position="136"/>
    </location>
</feature>
<protein>
    <submittedName>
        <fullName evidence="2">Uncharacterized protein</fullName>
    </submittedName>
</protein>
<accession>A0AA38T017</accession>
<evidence type="ECO:0000313" key="3">
    <source>
        <dbReference type="Proteomes" id="UP001172457"/>
    </source>
</evidence>
<keyword evidence="3" id="KW-1185">Reference proteome</keyword>
<evidence type="ECO:0000313" key="2">
    <source>
        <dbReference type="EMBL" id="KAJ9551924.1"/>
    </source>
</evidence>
<keyword evidence="1" id="KW-0175">Coiled coil</keyword>
<sequence length="237" mass="27679">MSFLEGTRVLPPPTRLDHLWYTLLVPVRPSLFGETGETNMFYLKLHIKTFVKLILLHIRYSKKLILTMEIWDMNENTTENVEAPSNLPRLFIAPSCLPKFSIILATVRDMKAELLKKTIEVEKLEREDRVEQLKTECFWTQLKINGLENEAREMRKELVGRIYVEARSVNEMKAVNELRLGVGAGSTPGMRCFRGKIYVPESVPRDLVRAMEIVERKQQTYSTIINGWRDETVYERF</sequence>
<dbReference type="AlphaFoldDB" id="A0AA38T017"/>
<evidence type="ECO:0000256" key="1">
    <source>
        <dbReference type="SAM" id="Coils"/>
    </source>
</evidence>